<dbReference type="EMBL" id="JAACNO010001667">
    <property type="protein sequence ID" value="KAF4138543.1"/>
    <property type="molecule type" value="Genomic_DNA"/>
</dbReference>
<protein>
    <recommendedName>
        <fullName evidence="5">RING-type domain-containing protein</fullName>
    </recommendedName>
</protein>
<proteinExistence type="predicted"/>
<name>A0A8S9UDF7_PHYIN</name>
<accession>A0A8S9UDF7</accession>
<evidence type="ECO:0000313" key="3">
    <source>
        <dbReference type="EMBL" id="KAF4138543.1"/>
    </source>
</evidence>
<feature type="region of interest" description="Disordered" evidence="2">
    <location>
        <begin position="47"/>
        <end position="66"/>
    </location>
</feature>
<reference evidence="3" key="1">
    <citation type="submission" date="2020-03" db="EMBL/GenBank/DDBJ databases">
        <title>Hybrid Assembly of Korean Phytophthora infestans isolates.</title>
        <authorList>
            <person name="Prokchorchik M."/>
            <person name="Lee Y."/>
            <person name="Seo J."/>
            <person name="Cho J.-H."/>
            <person name="Park Y.-E."/>
            <person name="Jang D.-C."/>
            <person name="Im J.-S."/>
            <person name="Choi J.-G."/>
            <person name="Park H.-J."/>
            <person name="Lee G.-B."/>
            <person name="Lee Y.-G."/>
            <person name="Hong S.-Y."/>
            <person name="Cho K."/>
            <person name="Sohn K.H."/>
        </authorList>
    </citation>
    <scope>NUCLEOTIDE SEQUENCE</scope>
    <source>
        <strain evidence="3">KR_2_A2</strain>
    </source>
</reference>
<gene>
    <name evidence="3" type="ORF">GN958_ATG12285</name>
</gene>
<sequence length="289" mass="33320">MTHHQQTLRCARFAQEGYRNTITRRRNEADTLAHRRTRAQHRLLREREEEVDDIPANDDPEPTEFPVPGPVEEVVAFVDQGEVAPPVEVIDLTDPVKSQEKEEIQEHEEIRERYEEGHDQNQDQEQGAQQTEECMVCYDTFSLRDLEGCSAGNEQCDVYFDHSCIERCLYITPKCPMCQVDVPGRQAHRLRPPLCTVRHLSTPDRRGLRSEGTGCDHVYHFECLYAKCLKLSRLHVTHMRGCVLCPKCTLQEGPESLTASVGSRNLAHRLRYVDIELNVVRSLAELPRY</sequence>
<evidence type="ECO:0000256" key="2">
    <source>
        <dbReference type="SAM" id="MobiDB-lite"/>
    </source>
</evidence>
<dbReference type="SUPFAM" id="SSF57850">
    <property type="entry name" value="RING/U-box"/>
    <property type="match status" value="1"/>
</dbReference>
<keyword evidence="1" id="KW-0175">Coiled coil</keyword>
<evidence type="ECO:0000313" key="4">
    <source>
        <dbReference type="Proteomes" id="UP000704712"/>
    </source>
</evidence>
<comment type="caution">
    <text evidence="3">The sequence shown here is derived from an EMBL/GenBank/DDBJ whole genome shotgun (WGS) entry which is preliminary data.</text>
</comment>
<evidence type="ECO:0008006" key="5">
    <source>
        <dbReference type="Google" id="ProtNLM"/>
    </source>
</evidence>
<evidence type="ECO:0000256" key="1">
    <source>
        <dbReference type="SAM" id="Coils"/>
    </source>
</evidence>
<dbReference type="Gene3D" id="3.30.40.10">
    <property type="entry name" value="Zinc/RING finger domain, C3HC4 (zinc finger)"/>
    <property type="match status" value="1"/>
</dbReference>
<dbReference type="AlphaFoldDB" id="A0A8S9UDF7"/>
<dbReference type="InterPro" id="IPR013083">
    <property type="entry name" value="Znf_RING/FYVE/PHD"/>
</dbReference>
<organism evidence="3 4">
    <name type="scientific">Phytophthora infestans</name>
    <name type="common">Potato late blight agent</name>
    <name type="synonym">Botrytis infestans</name>
    <dbReference type="NCBI Taxonomy" id="4787"/>
    <lineage>
        <taxon>Eukaryota</taxon>
        <taxon>Sar</taxon>
        <taxon>Stramenopiles</taxon>
        <taxon>Oomycota</taxon>
        <taxon>Peronosporomycetes</taxon>
        <taxon>Peronosporales</taxon>
        <taxon>Peronosporaceae</taxon>
        <taxon>Phytophthora</taxon>
    </lineage>
</organism>
<feature type="compositionally biased region" description="Acidic residues" evidence="2">
    <location>
        <begin position="49"/>
        <end position="62"/>
    </location>
</feature>
<feature type="coiled-coil region" evidence="1">
    <location>
        <begin position="97"/>
        <end position="124"/>
    </location>
</feature>
<dbReference type="Proteomes" id="UP000704712">
    <property type="component" value="Unassembled WGS sequence"/>
</dbReference>